<dbReference type="RefSeq" id="WP_183800987.1">
    <property type="nucleotide sequence ID" value="NZ_JACIII010000013.1"/>
</dbReference>
<comment type="caution">
    <text evidence="2">The sequence shown here is derived from an EMBL/GenBank/DDBJ whole genome shotgun (WGS) entry which is preliminary data.</text>
</comment>
<name>A0AAW3V0L6_9BURK</name>
<evidence type="ECO:0000313" key="3">
    <source>
        <dbReference type="Proteomes" id="UP000518681"/>
    </source>
</evidence>
<sequence>MPQNNKPDFDSAQAALSRALESIQHRIESIDGEIAKLNQQRKAYLSSTVETLLPKISGKTLRSLQDVIPAFLTRDVLAVFERNWTVLGFHSETYDRDYELLQTRLASYLDQRQFGKLKAMDEESAGKMASLLADKGALNHQAEKAIDLLDLMQKAKKGNIKIPLEAAAQIRNIASVGRASAAPTGGTPRPVAPVGATGATTSARLTSTSSSSTDDADLWFYFMTDIPTSFRTLMIESITEDRVREQVAEQAASIDTGSSGSGWDSSCDTSAQPNTDAAALAAAECTAISTDDSLGLFS</sequence>
<evidence type="ECO:0008006" key="4">
    <source>
        <dbReference type="Google" id="ProtNLM"/>
    </source>
</evidence>
<organism evidence="2 3">
    <name type="scientific">Paraburkholderia fungorum</name>
    <dbReference type="NCBI Taxonomy" id="134537"/>
    <lineage>
        <taxon>Bacteria</taxon>
        <taxon>Pseudomonadati</taxon>
        <taxon>Pseudomonadota</taxon>
        <taxon>Betaproteobacteria</taxon>
        <taxon>Burkholderiales</taxon>
        <taxon>Burkholderiaceae</taxon>
        <taxon>Paraburkholderia</taxon>
    </lineage>
</organism>
<evidence type="ECO:0000313" key="2">
    <source>
        <dbReference type="EMBL" id="MBB6204439.1"/>
    </source>
</evidence>
<accession>A0AAW3V0L6</accession>
<protein>
    <recommendedName>
        <fullName evidence="4">DUF3102 domain-containing protein</fullName>
    </recommendedName>
</protein>
<dbReference type="EMBL" id="JACIIK010000009">
    <property type="protein sequence ID" value="MBB6204439.1"/>
    <property type="molecule type" value="Genomic_DNA"/>
</dbReference>
<feature type="compositionally biased region" description="Low complexity" evidence="1">
    <location>
        <begin position="196"/>
        <end position="212"/>
    </location>
</feature>
<reference evidence="2 3" key="1">
    <citation type="submission" date="2020-08" db="EMBL/GenBank/DDBJ databases">
        <title>Genomic Encyclopedia of Type Strains, Phase IV (KMG-V): Genome sequencing to study the core and pangenomes of soil and plant-associated prokaryotes.</title>
        <authorList>
            <person name="Whitman W."/>
        </authorList>
    </citation>
    <scope>NUCLEOTIDE SEQUENCE [LARGE SCALE GENOMIC DNA]</scope>
    <source>
        <strain evidence="2 3">SEMIA 4013</strain>
    </source>
</reference>
<feature type="compositionally biased region" description="Low complexity" evidence="1">
    <location>
        <begin position="253"/>
        <end position="270"/>
    </location>
</feature>
<gene>
    <name evidence="2" type="ORF">GGD69_005333</name>
</gene>
<proteinExistence type="predicted"/>
<feature type="region of interest" description="Disordered" evidence="1">
    <location>
        <begin position="249"/>
        <end position="270"/>
    </location>
</feature>
<dbReference type="AlphaFoldDB" id="A0AAW3V0L6"/>
<evidence type="ECO:0000256" key="1">
    <source>
        <dbReference type="SAM" id="MobiDB-lite"/>
    </source>
</evidence>
<dbReference type="Proteomes" id="UP000518681">
    <property type="component" value="Unassembled WGS sequence"/>
</dbReference>
<feature type="region of interest" description="Disordered" evidence="1">
    <location>
        <begin position="178"/>
        <end position="212"/>
    </location>
</feature>